<evidence type="ECO:0000313" key="3">
    <source>
        <dbReference type="EMBL" id="HCA03734.1"/>
    </source>
</evidence>
<name>A0A3D0KJP7_9GAMM</name>
<evidence type="ECO:0000256" key="2">
    <source>
        <dbReference type="SAM" id="MobiDB-lite"/>
    </source>
</evidence>
<gene>
    <name evidence="3" type="ORF">DEO68_16570</name>
</gene>
<reference evidence="3" key="1">
    <citation type="journal article" date="2018" name="Nat. Biotechnol.">
        <title>A standardized bacterial taxonomy based on genome phylogeny substantially revises the tree of life.</title>
        <authorList>
            <person name="Parks D.H."/>
            <person name="Chuvochina M."/>
            <person name="Waite D.W."/>
            <person name="Rinke C."/>
            <person name="Skarshewski A."/>
            <person name="Chaumeil P.A."/>
            <person name="Hugenholtz P."/>
        </authorList>
    </citation>
    <scope>NUCLEOTIDE SEQUENCE [LARGE SCALE GENOMIC DNA]</scope>
    <source>
        <strain evidence="3">UBA11284</strain>
    </source>
</reference>
<accession>A0A3D0KJP7</accession>
<feature type="region of interest" description="Disordered" evidence="2">
    <location>
        <begin position="1"/>
        <end position="37"/>
    </location>
</feature>
<dbReference type="EMBL" id="DOTR01000094">
    <property type="protein sequence ID" value="HCA03734.1"/>
    <property type="molecule type" value="Genomic_DNA"/>
</dbReference>
<organism evidence="3">
    <name type="scientific">Halomonas campaniensis</name>
    <dbReference type="NCBI Taxonomy" id="213554"/>
    <lineage>
        <taxon>Bacteria</taxon>
        <taxon>Pseudomonadati</taxon>
        <taxon>Pseudomonadota</taxon>
        <taxon>Gammaproteobacteria</taxon>
        <taxon>Oceanospirillales</taxon>
        <taxon>Halomonadaceae</taxon>
        <taxon>Halomonas</taxon>
    </lineage>
</organism>
<sequence>MAENQEPLDYEHEKGGADHAQSDEKYQQAEGQGLSHEDVQAKGLLGLSEAIQKSEALLAAAKELRAASLKVKKKQEEEDEARRLAKALQEEVNTILSARLDKQDTSQMRSAEKVQKEVLKAHNKVDRAIESANREEEKTEEAYLKLMSLVVVS</sequence>
<protein>
    <submittedName>
        <fullName evidence="3">Uncharacterized protein</fullName>
    </submittedName>
</protein>
<dbReference type="AlphaFoldDB" id="A0A3D0KJP7"/>
<keyword evidence="1" id="KW-0175">Coiled coil</keyword>
<feature type="compositionally biased region" description="Basic and acidic residues" evidence="2">
    <location>
        <begin position="9"/>
        <end position="27"/>
    </location>
</feature>
<proteinExistence type="predicted"/>
<comment type="caution">
    <text evidence="3">The sequence shown here is derived from an EMBL/GenBank/DDBJ whole genome shotgun (WGS) entry which is preliminary data.</text>
</comment>
<feature type="coiled-coil region" evidence="1">
    <location>
        <begin position="47"/>
        <end position="94"/>
    </location>
</feature>
<evidence type="ECO:0000256" key="1">
    <source>
        <dbReference type="SAM" id="Coils"/>
    </source>
</evidence>